<feature type="compositionally biased region" description="Basic and acidic residues" evidence="1">
    <location>
        <begin position="47"/>
        <end position="60"/>
    </location>
</feature>
<proteinExistence type="predicted"/>
<evidence type="ECO:0000313" key="3">
    <source>
        <dbReference type="Proteomes" id="UP001432027"/>
    </source>
</evidence>
<comment type="caution">
    <text evidence="2">The sequence shown here is derived from an EMBL/GenBank/DDBJ whole genome shotgun (WGS) entry which is preliminary data.</text>
</comment>
<keyword evidence="3" id="KW-1185">Reference proteome</keyword>
<accession>A0AAV5SPY4</accession>
<name>A0AAV5SPY4_9BILA</name>
<evidence type="ECO:0000313" key="2">
    <source>
        <dbReference type="EMBL" id="GMS85188.1"/>
    </source>
</evidence>
<dbReference type="EMBL" id="BTSX01000002">
    <property type="protein sequence ID" value="GMS85188.1"/>
    <property type="molecule type" value="Genomic_DNA"/>
</dbReference>
<dbReference type="Proteomes" id="UP001432027">
    <property type="component" value="Unassembled WGS sequence"/>
</dbReference>
<organism evidence="2 3">
    <name type="scientific">Pristionchus entomophagus</name>
    <dbReference type="NCBI Taxonomy" id="358040"/>
    <lineage>
        <taxon>Eukaryota</taxon>
        <taxon>Metazoa</taxon>
        <taxon>Ecdysozoa</taxon>
        <taxon>Nematoda</taxon>
        <taxon>Chromadorea</taxon>
        <taxon>Rhabditida</taxon>
        <taxon>Rhabditina</taxon>
        <taxon>Diplogasteromorpha</taxon>
        <taxon>Diplogasteroidea</taxon>
        <taxon>Neodiplogasteridae</taxon>
        <taxon>Pristionchus</taxon>
    </lineage>
</organism>
<reference evidence="2" key="1">
    <citation type="submission" date="2023-10" db="EMBL/GenBank/DDBJ databases">
        <title>Genome assembly of Pristionchus species.</title>
        <authorList>
            <person name="Yoshida K."/>
            <person name="Sommer R.J."/>
        </authorList>
    </citation>
    <scope>NUCLEOTIDE SEQUENCE</scope>
    <source>
        <strain evidence="2">RS0144</strain>
    </source>
</reference>
<feature type="region of interest" description="Disordered" evidence="1">
    <location>
        <begin position="33"/>
        <end position="68"/>
    </location>
</feature>
<protein>
    <submittedName>
        <fullName evidence="2">Uncharacterized protein</fullName>
    </submittedName>
</protein>
<sequence length="127" mass="14693">NSNIDVRTSVGVKENVEGEQRDISSFPTAFHLWNRRNEMDSDDEEENKEKDSDDEKNTEVEEKEEDVMTMDEEGNIDEWIEGDLKATLLSLTSFANFDMMMSEEVEEKMGLGQQVPIDQLRREVVVD</sequence>
<gene>
    <name evidence="2" type="ORF">PENTCL1PPCAC_7363</name>
</gene>
<dbReference type="AlphaFoldDB" id="A0AAV5SPY4"/>
<feature type="non-terminal residue" evidence="2">
    <location>
        <position position="1"/>
    </location>
</feature>
<evidence type="ECO:0000256" key="1">
    <source>
        <dbReference type="SAM" id="MobiDB-lite"/>
    </source>
</evidence>